<dbReference type="InterPro" id="IPR017946">
    <property type="entry name" value="PLC-like_Pdiesterase_TIM-brl"/>
</dbReference>
<dbReference type="GO" id="GO:0008081">
    <property type="term" value="F:phosphoric diester hydrolase activity"/>
    <property type="evidence" value="ECO:0007669"/>
    <property type="project" value="InterPro"/>
</dbReference>
<gene>
    <name evidence="2" type="ORF">FME95_08015</name>
</gene>
<evidence type="ECO:0000313" key="3">
    <source>
        <dbReference type="Proteomes" id="UP000321764"/>
    </source>
</evidence>
<dbReference type="SUPFAM" id="SSF51695">
    <property type="entry name" value="PLC-like phosphodiesterases"/>
    <property type="match status" value="1"/>
</dbReference>
<dbReference type="PANTHER" id="PTHR46211:SF1">
    <property type="entry name" value="GLYCEROPHOSPHODIESTER PHOSPHODIESTERASE, CYTOPLASMIC"/>
    <property type="match status" value="1"/>
</dbReference>
<dbReference type="Gene3D" id="3.20.20.190">
    <property type="entry name" value="Phosphatidylinositol (PI) phosphodiesterase"/>
    <property type="match status" value="1"/>
</dbReference>
<keyword evidence="3" id="KW-1185">Reference proteome</keyword>
<dbReference type="PANTHER" id="PTHR46211">
    <property type="entry name" value="GLYCEROPHOSPHORYL DIESTER PHOSPHODIESTERASE"/>
    <property type="match status" value="1"/>
</dbReference>
<dbReference type="AlphaFoldDB" id="A0A5C8ZBA0"/>
<dbReference type="OrthoDB" id="9795622at2"/>
<evidence type="ECO:0000313" key="2">
    <source>
        <dbReference type="EMBL" id="TXR54468.1"/>
    </source>
</evidence>
<dbReference type="EMBL" id="VKAD01000001">
    <property type="protein sequence ID" value="TXR54468.1"/>
    <property type="molecule type" value="Genomic_DNA"/>
</dbReference>
<sequence length="275" mass="30401">MLIGLNAPKHFVKNLSIHNNERTHLMNKPMPSLIGHRGLPDLAPENTKSSVVTAAKHGIRWVEIDVTMAGDGSLVIMHDPDLRLFGQAETRLVDIGKSELSSIDAGSWFDSNFTGEPLLFLPELLDLVIGHNLGLNLEIKINPDIDMSLQVKAVYQCLSDFHITAENLLISSFDMAALVELRKLDQNIQIGALAQKIPDQTPSELAFIAPVSIHCDQEHLTQEQAAQLKEQYPLYCYTVNSAEKFAQLLSWGVSGIFCDRAHAEDMIAVLTHSSN</sequence>
<name>A0A5C8ZBA0_9GAMM</name>
<feature type="domain" description="GP-PDE" evidence="1">
    <location>
        <begin position="31"/>
        <end position="268"/>
    </location>
</feature>
<dbReference type="GO" id="GO:0006629">
    <property type="term" value="P:lipid metabolic process"/>
    <property type="evidence" value="ECO:0007669"/>
    <property type="project" value="InterPro"/>
</dbReference>
<dbReference type="PROSITE" id="PS51704">
    <property type="entry name" value="GP_PDE"/>
    <property type="match status" value="1"/>
</dbReference>
<accession>A0A5C8ZBA0</accession>
<dbReference type="Proteomes" id="UP000321764">
    <property type="component" value="Unassembled WGS sequence"/>
</dbReference>
<reference evidence="2 3" key="1">
    <citation type="submission" date="2019-07" db="EMBL/GenBank/DDBJ databases">
        <title>Reinekea sp. strain SSH23 genome sequencing and assembly.</title>
        <authorList>
            <person name="Kim I."/>
        </authorList>
    </citation>
    <scope>NUCLEOTIDE SEQUENCE [LARGE SCALE GENOMIC DNA]</scope>
    <source>
        <strain evidence="2 3">SSH23</strain>
    </source>
</reference>
<comment type="caution">
    <text evidence="2">The sequence shown here is derived from an EMBL/GenBank/DDBJ whole genome shotgun (WGS) entry which is preliminary data.</text>
</comment>
<proteinExistence type="predicted"/>
<dbReference type="Pfam" id="PF03009">
    <property type="entry name" value="GDPD"/>
    <property type="match status" value="1"/>
</dbReference>
<organism evidence="2 3">
    <name type="scientific">Reinekea thalattae</name>
    <dbReference type="NCBI Taxonomy" id="2593301"/>
    <lineage>
        <taxon>Bacteria</taxon>
        <taxon>Pseudomonadati</taxon>
        <taxon>Pseudomonadota</taxon>
        <taxon>Gammaproteobacteria</taxon>
        <taxon>Oceanospirillales</taxon>
        <taxon>Saccharospirillaceae</taxon>
        <taxon>Reinekea</taxon>
    </lineage>
</organism>
<dbReference type="InterPro" id="IPR030395">
    <property type="entry name" value="GP_PDE_dom"/>
</dbReference>
<protein>
    <submittedName>
        <fullName evidence="2">Glycerophosphoryl diester phosphodiesterase</fullName>
    </submittedName>
</protein>
<evidence type="ECO:0000259" key="1">
    <source>
        <dbReference type="PROSITE" id="PS51704"/>
    </source>
</evidence>